<dbReference type="Pfam" id="PF04392">
    <property type="entry name" value="ABC_sub_bind"/>
    <property type="match status" value="1"/>
</dbReference>
<evidence type="ECO:0000313" key="1">
    <source>
        <dbReference type="EMBL" id="SJZ91450.1"/>
    </source>
</evidence>
<evidence type="ECO:0000313" key="2">
    <source>
        <dbReference type="Proteomes" id="UP000190102"/>
    </source>
</evidence>
<name>A0A1T4PIP6_9BACT</name>
<dbReference type="RefSeq" id="WP_078790267.1">
    <property type="nucleotide sequence ID" value="NZ_FUWR01000010.1"/>
</dbReference>
<proteinExistence type="predicted"/>
<dbReference type="PANTHER" id="PTHR35271:SF1">
    <property type="entry name" value="ABC TRANSPORTER, SUBSTRATE-BINDING LIPOPROTEIN"/>
    <property type="match status" value="1"/>
</dbReference>
<accession>A0A1T4PIP6</accession>
<protein>
    <submittedName>
        <fullName evidence="1">ABC-type uncharacterized transport system, substrate-binding protein</fullName>
    </submittedName>
</protein>
<sequence>MKIPLLHLSVVEKQCRRYFAALLFLCILQLFPVTAEAAKVLIVGDTKYPFVAGVVADIQLSVRSQAKEYAVSEIRGRLGTVVEREGAEVVVALGADAVYEALRLPPSIAVVYGLVVVPPRSGRTNVTGVYMSPPVGEYVTTVRRYLPALTRMSVVGSQAMLRSLLSGDYAQVSVHSVVSSSDLVTTVNRLTDAKSLLLLPDSNLLTAPVMSSVYLFSFRNNIPIFGISEANVKQGSLFALVFDPKAVSRQIGEKVQTILNGGDAGELPASSPRRYNLYVNSNTAQKMGVELPDEMLKRAKRVYQ</sequence>
<reference evidence="2" key="1">
    <citation type="submission" date="2017-02" db="EMBL/GenBank/DDBJ databases">
        <authorList>
            <person name="Varghese N."/>
            <person name="Submissions S."/>
        </authorList>
    </citation>
    <scope>NUCLEOTIDE SEQUENCE [LARGE SCALE GENOMIC DNA]</scope>
    <source>
        <strain evidence="2">ATCC BAA-34</strain>
    </source>
</reference>
<dbReference type="Proteomes" id="UP000190102">
    <property type="component" value="Unassembled WGS sequence"/>
</dbReference>
<gene>
    <name evidence="1" type="ORF">SAMN02745119_01984</name>
</gene>
<dbReference type="PANTHER" id="PTHR35271">
    <property type="entry name" value="ABC TRANSPORTER, SUBSTRATE-BINDING LIPOPROTEIN-RELATED"/>
    <property type="match status" value="1"/>
</dbReference>
<dbReference type="EMBL" id="FUWR01000010">
    <property type="protein sequence ID" value="SJZ91450.1"/>
    <property type="molecule type" value="Genomic_DNA"/>
</dbReference>
<dbReference type="AlphaFoldDB" id="A0A1T4PIP6"/>
<dbReference type="STRING" id="115783.SAMN02745119_01984"/>
<dbReference type="InterPro" id="IPR007487">
    <property type="entry name" value="ABC_transpt-TYRBP-like"/>
</dbReference>
<dbReference type="Gene3D" id="3.40.50.2300">
    <property type="match status" value="2"/>
</dbReference>
<organism evidence="1 2">
    <name type="scientific">Trichlorobacter thiogenes</name>
    <dbReference type="NCBI Taxonomy" id="115783"/>
    <lineage>
        <taxon>Bacteria</taxon>
        <taxon>Pseudomonadati</taxon>
        <taxon>Thermodesulfobacteriota</taxon>
        <taxon>Desulfuromonadia</taxon>
        <taxon>Geobacterales</taxon>
        <taxon>Geobacteraceae</taxon>
        <taxon>Trichlorobacter</taxon>
    </lineage>
</organism>
<keyword evidence="2" id="KW-1185">Reference proteome</keyword>
<dbReference type="OrthoDB" id="5394078at2"/>